<organism evidence="2 3">
    <name type="scientific">Phrynocephalus forsythii</name>
    <dbReference type="NCBI Taxonomy" id="171643"/>
    <lineage>
        <taxon>Eukaryota</taxon>
        <taxon>Metazoa</taxon>
        <taxon>Chordata</taxon>
        <taxon>Craniata</taxon>
        <taxon>Vertebrata</taxon>
        <taxon>Euteleostomi</taxon>
        <taxon>Lepidosauria</taxon>
        <taxon>Squamata</taxon>
        <taxon>Bifurcata</taxon>
        <taxon>Unidentata</taxon>
        <taxon>Episquamata</taxon>
        <taxon>Toxicofera</taxon>
        <taxon>Iguania</taxon>
        <taxon>Acrodonta</taxon>
        <taxon>Agamidae</taxon>
        <taxon>Agaminae</taxon>
        <taxon>Phrynocephalus</taxon>
    </lineage>
</organism>
<evidence type="ECO:0000313" key="2">
    <source>
        <dbReference type="EMBL" id="KAJ7329691.1"/>
    </source>
</evidence>
<accession>A0A9Q1B1T7</accession>
<keyword evidence="1" id="KW-1133">Transmembrane helix</keyword>
<comment type="caution">
    <text evidence="2">The sequence shown here is derived from an EMBL/GenBank/DDBJ whole genome shotgun (WGS) entry which is preliminary data.</text>
</comment>
<dbReference type="Proteomes" id="UP001142489">
    <property type="component" value="Unassembled WGS sequence"/>
</dbReference>
<keyword evidence="1" id="KW-0812">Transmembrane</keyword>
<feature type="transmembrane region" description="Helical" evidence="1">
    <location>
        <begin position="7"/>
        <end position="28"/>
    </location>
</feature>
<evidence type="ECO:0000313" key="3">
    <source>
        <dbReference type="Proteomes" id="UP001142489"/>
    </source>
</evidence>
<protein>
    <submittedName>
        <fullName evidence="2">Uncharacterized protein</fullName>
    </submittedName>
</protein>
<reference evidence="2" key="1">
    <citation type="journal article" date="2023" name="DNA Res.">
        <title>Chromosome-level genome assembly of Phrynocephalus forsythii using third-generation DNA sequencing and Hi-C analysis.</title>
        <authorList>
            <person name="Qi Y."/>
            <person name="Zhao W."/>
            <person name="Zhao Y."/>
            <person name="Niu C."/>
            <person name="Cao S."/>
            <person name="Zhang Y."/>
        </authorList>
    </citation>
    <scope>NUCLEOTIDE SEQUENCE</scope>
    <source>
        <tissue evidence="2">Muscle</tissue>
    </source>
</reference>
<dbReference type="AlphaFoldDB" id="A0A9Q1B1T7"/>
<sequence length="118" mass="12851">MVIVTAVVAVVAMVILTAMPALCCYISFLNDDGGVKEDITTLKALSTFILMLVFEGGIKQAVARQPEEGHPPDHHQSAEANAQYVQVKTPAAFERLKTRIRVHRKDNSNSNQPGGSYL</sequence>
<evidence type="ECO:0000256" key="1">
    <source>
        <dbReference type="SAM" id="Phobius"/>
    </source>
</evidence>
<dbReference type="EMBL" id="JAPFRF010000006">
    <property type="protein sequence ID" value="KAJ7329691.1"/>
    <property type="molecule type" value="Genomic_DNA"/>
</dbReference>
<feature type="transmembrane region" description="Helical" evidence="1">
    <location>
        <begin position="40"/>
        <end position="58"/>
    </location>
</feature>
<gene>
    <name evidence="2" type="ORF">JRQ81_015865</name>
</gene>
<keyword evidence="3" id="KW-1185">Reference proteome</keyword>
<keyword evidence="1" id="KW-0472">Membrane</keyword>
<proteinExistence type="predicted"/>
<name>A0A9Q1B1T7_9SAUR</name>